<organism evidence="1">
    <name type="scientific">bioreactor metagenome</name>
    <dbReference type="NCBI Taxonomy" id="1076179"/>
    <lineage>
        <taxon>unclassified sequences</taxon>
        <taxon>metagenomes</taxon>
        <taxon>ecological metagenomes</taxon>
    </lineage>
</organism>
<comment type="caution">
    <text evidence="1">The sequence shown here is derived from an EMBL/GenBank/DDBJ whole genome shotgun (WGS) entry which is preliminary data.</text>
</comment>
<sequence length="35" mass="4297">MLKSKMGEKPVYKYEEENVKNFKDPFKNKKPDDYK</sequence>
<proteinExistence type="predicted"/>
<protein>
    <submittedName>
        <fullName evidence="1">Uncharacterized protein</fullName>
    </submittedName>
</protein>
<accession>A0A645IW90</accession>
<dbReference type="EMBL" id="VSSQ01124740">
    <property type="protein sequence ID" value="MPN55456.1"/>
    <property type="molecule type" value="Genomic_DNA"/>
</dbReference>
<dbReference type="AlphaFoldDB" id="A0A645IW90"/>
<reference evidence="1" key="1">
    <citation type="submission" date="2019-08" db="EMBL/GenBank/DDBJ databases">
        <authorList>
            <person name="Kucharzyk K."/>
            <person name="Murdoch R.W."/>
            <person name="Higgins S."/>
            <person name="Loffler F."/>
        </authorList>
    </citation>
    <scope>NUCLEOTIDE SEQUENCE</scope>
</reference>
<gene>
    <name evidence="1" type="ORF">SDC9_203138</name>
</gene>
<evidence type="ECO:0000313" key="1">
    <source>
        <dbReference type="EMBL" id="MPN55456.1"/>
    </source>
</evidence>
<name>A0A645IW90_9ZZZZ</name>